<evidence type="ECO:0000313" key="2">
    <source>
        <dbReference type="EMBL" id="TGE28841.1"/>
    </source>
</evidence>
<accession>A0A4Z0QIM0</accession>
<gene>
    <name evidence="2" type="ORF">E5K02_05100</name>
</gene>
<evidence type="ECO:0000313" key="3">
    <source>
        <dbReference type="Proteomes" id="UP000298471"/>
    </source>
</evidence>
<dbReference type="Proteomes" id="UP000298471">
    <property type="component" value="Unassembled WGS sequence"/>
</dbReference>
<name>A0A4Z0QIM0_9BACT</name>
<keyword evidence="3" id="KW-1185">Reference proteome</keyword>
<sequence length="72" mass="7706">MQHVSPLVLRADQTRPLHFYTRLLGLLLTLLPELAQAQAQAPATRTAPPVSTILLPDGTVRTGANGSFDATD</sequence>
<dbReference type="RefSeq" id="WP_135392696.1">
    <property type="nucleotide sequence ID" value="NZ_SRMB01000001.1"/>
</dbReference>
<protein>
    <submittedName>
        <fullName evidence="2">Uncharacterized protein</fullName>
    </submittedName>
</protein>
<dbReference type="EMBL" id="SRMB01000001">
    <property type="protein sequence ID" value="TGE28841.1"/>
    <property type="molecule type" value="Genomic_DNA"/>
</dbReference>
<feature type="compositionally biased region" description="Polar residues" evidence="1">
    <location>
        <begin position="62"/>
        <end position="72"/>
    </location>
</feature>
<feature type="region of interest" description="Disordered" evidence="1">
    <location>
        <begin position="40"/>
        <end position="72"/>
    </location>
</feature>
<reference evidence="2 3" key="1">
    <citation type="submission" date="2019-04" db="EMBL/GenBank/DDBJ databases">
        <authorList>
            <person name="Feng G."/>
            <person name="Zhang J."/>
            <person name="Zhu H."/>
        </authorList>
    </citation>
    <scope>NUCLEOTIDE SEQUENCE [LARGE SCALE GENOMIC DNA]</scope>
    <source>
        <strain evidence="2 3">9PBR-1</strain>
    </source>
</reference>
<evidence type="ECO:0000256" key="1">
    <source>
        <dbReference type="SAM" id="MobiDB-lite"/>
    </source>
</evidence>
<proteinExistence type="predicted"/>
<dbReference type="AlphaFoldDB" id="A0A4Z0QIM0"/>
<organism evidence="2 3">
    <name type="scientific">Hymenobacter metallicola</name>
    <dbReference type="NCBI Taxonomy" id="2563114"/>
    <lineage>
        <taxon>Bacteria</taxon>
        <taxon>Pseudomonadati</taxon>
        <taxon>Bacteroidota</taxon>
        <taxon>Cytophagia</taxon>
        <taxon>Cytophagales</taxon>
        <taxon>Hymenobacteraceae</taxon>
        <taxon>Hymenobacter</taxon>
    </lineage>
</organism>
<feature type="compositionally biased region" description="Low complexity" evidence="1">
    <location>
        <begin position="40"/>
        <end position="49"/>
    </location>
</feature>
<comment type="caution">
    <text evidence="2">The sequence shown here is derived from an EMBL/GenBank/DDBJ whole genome shotgun (WGS) entry which is preliminary data.</text>
</comment>